<keyword evidence="1" id="KW-0812">Transmembrane</keyword>
<organism evidence="2 3">
    <name type="scientific">Pseudoduganella ginsengisoli</name>
    <dbReference type="NCBI Taxonomy" id="1462440"/>
    <lineage>
        <taxon>Bacteria</taxon>
        <taxon>Pseudomonadati</taxon>
        <taxon>Pseudomonadota</taxon>
        <taxon>Betaproteobacteria</taxon>
        <taxon>Burkholderiales</taxon>
        <taxon>Oxalobacteraceae</taxon>
        <taxon>Telluria group</taxon>
        <taxon>Pseudoduganella</taxon>
    </lineage>
</organism>
<evidence type="ECO:0000313" key="3">
    <source>
        <dbReference type="Proteomes" id="UP000484015"/>
    </source>
</evidence>
<keyword evidence="1" id="KW-1133">Transmembrane helix</keyword>
<keyword evidence="3" id="KW-1185">Reference proteome</keyword>
<name>A0A6L6Q803_9BURK</name>
<keyword evidence="1" id="KW-0472">Membrane</keyword>
<protein>
    <submittedName>
        <fullName evidence="2">Conjugal transfer protein TrbC</fullName>
    </submittedName>
</protein>
<gene>
    <name evidence="2" type="ORF">GM668_27895</name>
</gene>
<feature type="transmembrane region" description="Helical" evidence="1">
    <location>
        <begin position="72"/>
        <end position="92"/>
    </location>
</feature>
<dbReference type="OrthoDB" id="8708725at2"/>
<dbReference type="AlphaFoldDB" id="A0A6L6Q803"/>
<accession>A0A6L6Q803</accession>
<dbReference type="Proteomes" id="UP000484015">
    <property type="component" value="Unassembled WGS sequence"/>
</dbReference>
<proteinExistence type="predicted"/>
<dbReference type="EMBL" id="WNLA01000032">
    <property type="protein sequence ID" value="MTW05907.1"/>
    <property type="molecule type" value="Genomic_DNA"/>
</dbReference>
<evidence type="ECO:0000313" key="2">
    <source>
        <dbReference type="EMBL" id="MTW05907.1"/>
    </source>
</evidence>
<feature type="transmembrane region" description="Helical" evidence="1">
    <location>
        <begin position="41"/>
        <end position="60"/>
    </location>
</feature>
<evidence type="ECO:0000256" key="1">
    <source>
        <dbReference type="SAM" id="Phobius"/>
    </source>
</evidence>
<reference evidence="2 3" key="1">
    <citation type="submission" date="2019-11" db="EMBL/GenBank/DDBJ databases">
        <title>Type strains purchased from KCTC, JCM and DSMZ.</title>
        <authorList>
            <person name="Lu H."/>
        </authorList>
    </citation>
    <scope>NUCLEOTIDE SEQUENCE [LARGE SCALE GENOMIC DNA]</scope>
    <source>
        <strain evidence="2 3">KCTC 42409</strain>
    </source>
</reference>
<dbReference type="Pfam" id="PF04956">
    <property type="entry name" value="TrbC"/>
    <property type="match status" value="1"/>
</dbReference>
<sequence>MATLILLACIFPEHAHASEGAGGGLPYEDWFDKLRASVTGPVAFTLSILGLVIAGGTLIFGGELSGFFKSLVYVTLVMSLLVGAQNFMSTFYGRGAEILSYAGHFTSLAMA</sequence>
<dbReference type="InterPro" id="IPR007039">
    <property type="entry name" value="TrbC/VirB2"/>
</dbReference>
<comment type="caution">
    <text evidence="2">The sequence shown here is derived from an EMBL/GenBank/DDBJ whole genome shotgun (WGS) entry which is preliminary data.</text>
</comment>